<keyword evidence="3" id="KW-0560">Oxidoreductase</keyword>
<proteinExistence type="predicted"/>
<evidence type="ECO:0000313" key="6">
    <source>
        <dbReference type="EMBL" id="KAJ4361750.1"/>
    </source>
</evidence>
<protein>
    <recommendedName>
        <fullName evidence="5">FAD-binding domain-containing protein</fullName>
    </recommendedName>
</protein>
<comment type="caution">
    <text evidence="6">The sequence shown here is derived from an EMBL/GenBank/DDBJ whole genome shotgun (WGS) entry which is preliminary data.</text>
</comment>
<keyword evidence="7" id="KW-1185">Reference proteome</keyword>
<evidence type="ECO:0000256" key="2">
    <source>
        <dbReference type="ARBA" id="ARBA00022827"/>
    </source>
</evidence>
<dbReference type="InterPro" id="IPR036188">
    <property type="entry name" value="FAD/NAD-bd_sf"/>
</dbReference>
<dbReference type="InterPro" id="IPR002938">
    <property type="entry name" value="FAD-bd"/>
</dbReference>
<dbReference type="EMBL" id="JAPEUY010000022">
    <property type="protein sequence ID" value="KAJ4361750.1"/>
    <property type="molecule type" value="Genomic_DNA"/>
</dbReference>
<keyword evidence="2" id="KW-0274">FAD</keyword>
<gene>
    <name evidence="6" type="ORF">N0V83_010690</name>
</gene>
<evidence type="ECO:0000256" key="3">
    <source>
        <dbReference type="ARBA" id="ARBA00023002"/>
    </source>
</evidence>
<dbReference type="SUPFAM" id="SSF51905">
    <property type="entry name" value="FAD/NAD(P)-binding domain"/>
    <property type="match status" value="1"/>
</dbReference>
<evidence type="ECO:0000256" key="4">
    <source>
        <dbReference type="ARBA" id="ARBA00023033"/>
    </source>
</evidence>
<dbReference type="Pfam" id="PF01494">
    <property type="entry name" value="FAD_binding_3"/>
    <property type="match status" value="1"/>
</dbReference>
<dbReference type="PANTHER" id="PTHR46972:SF1">
    <property type="entry name" value="FAD DEPENDENT OXIDOREDUCTASE DOMAIN-CONTAINING PROTEIN"/>
    <property type="match status" value="1"/>
</dbReference>
<evidence type="ECO:0000259" key="5">
    <source>
        <dbReference type="Pfam" id="PF01494"/>
    </source>
</evidence>
<dbReference type="OrthoDB" id="655030at2759"/>
<keyword evidence="4" id="KW-0503">Monooxygenase</keyword>
<dbReference type="Proteomes" id="UP001140560">
    <property type="component" value="Unassembled WGS sequence"/>
</dbReference>
<evidence type="ECO:0000256" key="1">
    <source>
        <dbReference type="ARBA" id="ARBA00022630"/>
    </source>
</evidence>
<dbReference type="GO" id="GO:0071949">
    <property type="term" value="F:FAD binding"/>
    <property type="evidence" value="ECO:0007669"/>
    <property type="project" value="InterPro"/>
</dbReference>
<dbReference type="PANTHER" id="PTHR46972">
    <property type="entry name" value="MONOOXYGENASE ASQM-RELATED"/>
    <property type="match status" value="1"/>
</dbReference>
<dbReference type="GO" id="GO:0004497">
    <property type="term" value="F:monooxygenase activity"/>
    <property type="evidence" value="ECO:0007669"/>
    <property type="project" value="UniProtKB-KW"/>
</dbReference>
<name>A0A9W8XYW7_9PLEO</name>
<accession>A0A9W8XYW7</accession>
<keyword evidence="1" id="KW-0285">Flavoprotein</keyword>
<sequence>MAPGSGHFLEGKRIFVAGGGIGALAFVAALEQLWHLSSSPDITVFERESREGSIQQDNYMLDITGGSADEGLYALQQLGLLDNVRACSTLNSGLINVWSDNWKFLASINPKAHGNLPAATIRIQRADLKRTLLDKAERGAVRFQWESACTSAERLANGKIRVTVKGTDGATSFTEDCDILISADGASSNIRGSLRAQDNKSTYSGATQIGGISRLPQGLPHPVEEHYGLQMSSGEGICCIYTPFDKETIGWAVSKLESARDAKSGPFSPKRFSALKMEALTTASMFAEPFRTIVEATDPATAFIRPAFERPPFYHDASTRGVVFIGDANRGINPFVLVGANLALKDGWDLAEQMCFSISLDAAVATYDKLSIRRVEHAMSFSHERVRFGHSSGWMWKVYKYGMAAQRKMSKK</sequence>
<reference evidence="6" key="1">
    <citation type="submission" date="2022-10" db="EMBL/GenBank/DDBJ databases">
        <title>Tapping the CABI collections for fungal endophytes: first genome assemblies for Collariella, Neodidymelliopsis, Ascochyta clinopodiicola, Didymella pomorum, Didymosphaeria variabile, Neocosmospora piperis and Neocucurbitaria cava.</title>
        <authorList>
            <person name="Hill R."/>
        </authorList>
    </citation>
    <scope>NUCLEOTIDE SEQUENCE</scope>
    <source>
        <strain evidence="6">IMI 356814</strain>
    </source>
</reference>
<dbReference type="AlphaFoldDB" id="A0A9W8XYW7"/>
<evidence type="ECO:0000313" key="7">
    <source>
        <dbReference type="Proteomes" id="UP001140560"/>
    </source>
</evidence>
<feature type="domain" description="FAD-binding" evidence="5">
    <location>
        <begin position="74"/>
        <end position="379"/>
    </location>
</feature>
<organism evidence="6 7">
    <name type="scientific">Neocucurbitaria cava</name>
    <dbReference type="NCBI Taxonomy" id="798079"/>
    <lineage>
        <taxon>Eukaryota</taxon>
        <taxon>Fungi</taxon>
        <taxon>Dikarya</taxon>
        <taxon>Ascomycota</taxon>
        <taxon>Pezizomycotina</taxon>
        <taxon>Dothideomycetes</taxon>
        <taxon>Pleosporomycetidae</taxon>
        <taxon>Pleosporales</taxon>
        <taxon>Pleosporineae</taxon>
        <taxon>Cucurbitariaceae</taxon>
        <taxon>Neocucurbitaria</taxon>
    </lineage>
</organism>
<dbReference type="Gene3D" id="3.50.50.60">
    <property type="entry name" value="FAD/NAD(P)-binding domain"/>
    <property type="match status" value="1"/>
</dbReference>